<comment type="caution">
    <text evidence="1">The sequence shown here is derived from an EMBL/GenBank/DDBJ whole genome shotgun (WGS) entry which is preliminary data.</text>
</comment>
<evidence type="ECO:0008006" key="3">
    <source>
        <dbReference type="Google" id="ProtNLM"/>
    </source>
</evidence>
<evidence type="ECO:0000313" key="2">
    <source>
        <dbReference type="Proteomes" id="UP000255265"/>
    </source>
</evidence>
<gene>
    <name evidence="1" type="ORF">DFR41_110174</name>
</gene>
<dbReference type="AlphaFoldDB" id="A0A370F8B6"/>
<proteinExistence type="predicted"/>
<reference evidence="1 2" key="1">
    <citation type="submission" date="2018-07" db="EMBL/GenBank/DDBJ databases">
        <title>Genomic Encyclopedia of Type Strains, Phase IV (KMG-IV): sequencing the most valuable type-strain genomes for metagenomic binning, comparative biology and taxonomic classification.</title>
        <authorList>
            <person name="Goeker M."/>
        </authorList>
    </citation>
    <scope>NUCLEOTIDE SEQUENCE [LARGE SCALE GENOMIC DNA]</scope>
    <source>
        <strain evidence="1 2">DSM 21352</strain>
    </source>
</reference>
<protein>
    <recommendedName>
        <fullName evidence="3">MetS family NSS transporter small subunit</fullName>
    </recommendedName>
</protein>
<accession>A0A370F8B6</accession>
<sequence>MDIVWLAAIAALWAGMVALVYALAAMERPNGGRP</sequence>
<evidence type="ECO:0000313" key="1">
    <source>
        <dbReference type="EMBL" id="RDI20766.1"/>
    </source>
</evidence>
<dbReference type="Proteomes" id="UP000255265">
    <property type="component" value="Unassembled WGS sequence"/>
</dbReference>
<keyword evidence="2" id="KW-1185">Reference proteome</keyword>
<organism evidence="1 2">
    <name type="scientific">Pseudacidovorax intermedius</name>
    <dbReference type="NCBI Taxonomy" id="433924"/>
    <lineage>
        <taxon>Bacteria</taxon>
        <taxon>Pseudomonadati</taxon>
        <taxon>Pseudomonadota</taxon>
        <taxon>Betaproteobacteria</taxon>
        <taxon>Burkholderiales</taxon>
        <taxon>Comamonadaceae</taxon>
        <taxon>Pseudacidovorax</taxon>
    </lineage>
</organism>
<dbReference type="EMBL" id="QQAV01000010">
    <property type="protein sequence ID" value="RDI20766.1"/>
    <property type="molecule type" value="Genomic_DNA"/>
</dbReference>
<name>A0A370F8B6_9BURK</name>